<gene>
    <name evidence="1" type="ORF">LPLAT_LOCUS1306</name>
</gene>
<sequence>MLTSRGSAGGARILPDFSALSARVDRIAESFKPAGNKCKDNEGVGVARARASTAGIRPADKAPVFLAAWIQPRDNAVACPMLTALKCMSRR</sequence>
<accession>A0AAV2N3W0</accession>
<name>A0AAV2N3W0_9HYME</name>
<evidence type="ECO:0000313" key="2">
    <source>
        <dbReference type="Proteomes" id="UP001497644"/>
    </source>
</evidence>
<evidence type="ECO:0000313" key="1">
    <source>
        <dbReference type="EMBL" id="CAL1674751.1"/>
    </source>
</evidence>
<dbReference type="Proteomes" id="UP001497644">
    <property type="component" value="Chromosome 10"/>
</dbReference>
<proteinExistence type="predicted"/>
<reference evidence="1" key="1">
    <citation type="submission" date="2024-04" db="EMBL/GenBank/DDBJ databases">
        <authorList>
            <consortium name="Molecular Ecology Group"/>
        </authorList>
    </citation>
    <scope>NUCLEOTIDE SEQUENCE</scope>
</reference>
<keyword evidence="2" id="KW-1185">Reference proteome</keyword>
<organism evidence="1 2">
    <name type="scientific">Lasius platythorax</name>
    <dbReference type="NCBI Taxonomy" id="488582"/>
    <lineage>
        <taxon>Eukaryota</taxon>
        <taxon>Metazoa</taxon>
        <taxon>Ecdysozoa</taxon>
        <taxon>Arthropoda</taxon>
        <taxon>Hexapoda</taxon>
        <taxon>Insecta</taxon>
        <taxon>Pterygota</taxon>
        <taxon>Neoptera</taxon>
        <taxon>Endopterygota</taxon>
        <taxon>Hymenoptera</taxon>
        <taxon>Apocrita</taxon>
        <taxon>Aculeata</taxon>
        <taxon>Formicoidea</taxon>
        <taxon>Formicidae</taxon>
        <taxon>Formicinae</taxon>
        <taxon>Lasius</taxon>
        <taxon>Lasius</taxon>
    </lineage>
</organism>
<dbReference type="EMBL" id="OZ034833">
    <property type="protein sequence ID" value="CAL1674751.1"/>
    <property type="molecule type" value="Genomic_DNA"/>
</dbReference>
<protein>
    <submittedName>
        <fullName evidence="1">Uncharacterized protein</fullName>
    </submittedName>
</protein>
<dbReference type="AlphaFoldDB" id="A0AAV2N3W0"/>